<dbReference type="AlphaFoldDB" id="A0A5C6ZPT3"/>
<sequence length="167" mass="18973">MIAEIPSLWREEVWHPLSVHLPIVTLLLSSLAAIVNLAVNNKIYHLFLKQMVFVMLTIGVLSGWIAIYTGDLAYSIEVRKICDPKILQEHQWWSYTTMIVYSVVFFLKVIPNFIVLKFSKIKKIVSLILLIAALFGLLYTGHLGASLVYQQGAGTYKPSEDCSEFVR</sequence>
<evidence type="ECO:0000259" key="2">
    <source>
        <dbReference type="Pfam" id="PF09990"/>
    </source>
</evidence>
<dbReference type="InterPro" id="IPR019251">
    <property type="entry name" value="DUF2231_TM"/>
</dbReference>
<evidence type="ECO:0000313" key="4">
    <source>
        <dbReference type="Proteomes" id="UP000321367"/>
    </source>
</evidence>
<feature type="transmembrane region" description="Helical" evidence="1">
    <location>
        <begin position="20"/>
        <end position="39"/>
    </location>
</feature>
<feature type="transmembrane region" description="Helical" evidence="1">
    <location>
        <begin position="51"/>
        <end position="70"/>
    </location>
</feature>
<reference evidence="3 4" key="1">
    <citation type="submission" date="2019-08" db="EMBL/GenBank/DDBJ databases">
        <title>Genome sequence of Gillisia hiemivivida IC154 (type strain).</title>
        <authorList>
            <person name="Bowman J.P."/>
        </authorList>
    </citation>
    <scope>NUCLEOTIDE SEQUENCE [LARGE SCALE GENOMIC DNA]</scope>
    <source>
        <strain evidence="3 4">IC154</strain>
    </source>
</reference>
<feature type="transmembrane region" description="Helical" evidence="1">
    <location>
        <begin position="127"/>
        <end position="149"/>
    </location>
</feature>
<accession>A0A5C6ZPT3</accession>
<evidence type="ECO:0000256" key="1">
    <source>
        <dbReference type="SAM" id="Phobius"/>
    </source>
</evidence>
<dbReference type="EMBL" id="VORY01000025">
    <property type="protein sequence ID" value="TXD92145.1"/>
    <property type="molecule type" value="Genomic_DNA"/>
</dbReference>
<keyword evidence="1" id="KW-0472">Membrane</keyword>
<name>A0A5C6ZPT3_9FLAO</name>
<evidence type="ECO:0000313" key="3">
    <source>
        <dbReference type="EMBL" id="TXD92145.1"/>
    </source>
</evidence>
<gene>
    <name evidence="3" type="ORF">ES724_14630</name>
</gene>
<keyword evidence="4" id="KW-1185">Reference proteome</keyword>
<keyword evidence="1" id="KW-1133">Transmembrane helix</keyword>
<organism evidence="3 4">
    <name type="scientific">Gillisia hiemivivida</name>
    <dbReference type="NCBI Taxonomy" id="291190"/>
    <lineage>
        <taxon>Bacteria</taxon>
        <taxon>Pseudomonadati</taxon>
        <taxon>Bacteroidota</taxon>
        <taxon>Flavobacteriia</taxon>
        <taxon>Flavobacteriales</taxon>
        <taxon>Flavobacteriaceae</taxon>
        <taxon>Gillisia</taxon>
    </lineage>
</organism>
<dbReference type="Pfam" id="PF09990">
    <property type="entry name" value="DUF2231"/>
    <property type="match status" value="1"/>
</dbReference>
<feature type="domain" description="DUF2231" evidence="2">
    <location>
        <begin position="15"/>
        <end position="155"/>
    </location>
</feature>
<protein>
    <recommendedName>
        <fullName evidence="2">DUF2231 domain-containing protein</fullName>
    </recommendedName>
</protein>
<keyword evidence="1" id="KW-0812">Transmembrane</keyword>
<dbReference type="Proteomes" id="UP000321367">
    <property type="component" value="Unassembled WGS sequence"/>
</dbReference>
<dbReference type="RefSeq" id="WP_146934244.1">
    <property type="nucleotide sequence ID" value="NZ_CBCSHZ010000028.1"/>
</dbReference>
<proteinExistence type="predicted"/>
<feature type="transmembrane region" description="Helical" evidence="1">
    <location>
        <begin position="92"/>
        <end position="115"/>
    </location>
</feature>
<dbReference type="OrthoDB" id="5298381at2"/>
<comment type="caution">
    <text evidence="3">The sequence shown here is derived from an EMBL/GenBank/DDBJ whole genome shotgun (WGS) entry which is preliminary data.</text>
</comment>